<dbReference type="InParanoid" id="A0A4S2MP54"/>
<reference evidence="1 2" key="1">
    <citation type="submission" date="2019-04" db="EMBL/GenBank/DDBJ databases">
        <title>Comparative genomics and transcriptomics to analyze fruiting body development in filamentous ascomycetes.</title>
        <authorList>
            <consortium name="DOE Joint Genome Institute"/>
            <person name="Lutkenhaus R."/>
            <person name="Traeger S."/>
            <person name="Breuer J."/>
            <person name="Kuo A."/>
            <person name="Lipzen A."/>
            <person name="Pangilinan J."/>
            <person name="Dilworth D."/>
            <person name="Sandor L."/>
            <person name="Poggeler S."/>
            <person name="Barry K."/>
            <person name="Grigoriev I.V."/>
            <person name="Nowrousian M."/>
        </authorList>
    </citation>
    <scope>NUCLEOTIDE SEQUENCE [LARGE SCALE GENOMIC DNA]</scope>
    <source>
        <strain evidence="1 2">CBS 389.68</strain>
    </source>
</reference>
<evidence type="ECO:0000313" key="2">
    <source>
        <dbReference type="Proteomes" id="UP000298138"/>
    </source>
</evidence>
<sequence length="115" mass="12657">MATTVPGIEANNFDPPIEPGNGITSGWYEGSIASSTQSLTESILDHVYENGRRYHLKSKDQHLDILRGNLTMTKFKEDPANVLDYGCGTGIWNLEFGDEHLGSHSINLDLAPIQL</sequence>
<dbReference type="InterPro" id="IPR029063">
    <property type="entry name" value="SAM-dependent_MTases_sf"/>
</dbReference>
<dbReference type="SUPFAM" id="SSF53335">
    <property type="entry name" value="S-adenosyl-L-methionine-dependent methyltransferases"/>
    <property type="match status" value="1"/>
</dbReference>
<evidence type="ECO:0000313" key="1">
    <source>
        <dbReference type="EMBL" id="TGZ78932.1"/>
    </source>
</evidence>
<dbReference type="OrthoDB" id="2013972at2759"/>
<proteinExistence type="predicted"/>
<dbReference type="Proteomes" id="UP000298138">
    <property type="component" value="Unassembled WGS sequence"/>
</dbReference>
<accession>A0A4S2MP54</accession>
<gene>
    <name evidence="1" type="ORF">EX30DRAFT_124833</name>
</gene>
<dbReference type="EMBL" id="ML220136">
    <property type="protein sequence ID" value="TGZ78932.1"/>
    <property type="molecule type" value="Genomic_DNA"/>
</dbReference>
<name>A0A4S2MP54_9PEZI</name>
<protein>
    <recommendedName>
        <fullName evidence="3">Methyltransferase domain-containing protein</fullName>
    </recommendedName>
</protein>
<evidence type="ECO:0008006" key="3">
    <source>
        <dbReference type="Google" id="ProtNLM"/>
    </source>
</evidence>
<dbReference type="STRING" id="341454.A0A4S2MP54"/>
<dbReference type="AlphaFoldDB" id="A0A4S2MP54"/>
<organism evidence="1 2">
    <name type="scientific">Ascodesmis nigricans</name>
    <dbReference type="NCBI Taxonomy" id="341454"/>
    <lineage>
        <taxon>Eukaryota</taxon>
        <taxon>Fungi</taxon>
        <taxon>Dikarya</taxon>
        <taxon>Ascomycota</taxon>
        <taxon>Pezizomycotina</taxon>
        <taxon>Pezizomycetes</taxon>
        <taxon>Pezizales</taxon>
        <taxon>Ascodesmidaceae</taxon>
        <taxon>Ascodesmis</taxon>
    </lineage>
</organism>
<keyword evidence="2" id="KW-1185">Reference proteome</keyword>